<dbReference type="InterPro" id="IPR036565">
    <property type="entry name" value="Mur-like_cat_sf"/>
</dbReference>
<gene>
    <name evidence="10 15" type="primary">murF</name>
    <name evidence="15" type="ORF">RxyAA322_08090</name>
</gene>
<dbReference type="EMBL" id="AP019791">
    <property type="protein sequence ID" value="BBL78955.1"/>
    <property type="molecule type" value="Genomic_DNA"/>
</dbReference>
<evidence type="ECO:0000313" key="16">
    <source>
        <dbReference type="Proteomes" id="UP000318065"/>
    </source>
</evidence>
<keyword evidence="7 10" id="KW-0573">Peptidoglycan synthesis</keyword>
<dbReference type="Gene3D" id="3.90.190.20">
    <property type="entry name" value="Mur ligase, C-terminal domain"/>
    <property type="match status" value="1"/>
</dbReference>
<dbReference type="Proteomes" id="UP000318065">
    <property type="component" value="Chromosome"/>
</dbReference>
<dbReference type="SUPFAM" id="SSF53244">
    <property type="entry name" value="MurD-like peptide ligases, peptide-binding domain"/>
    <property type="match status" value="1"/>
</dbReference>
<dbReference type="GO" id="GO:0071555">
    <property type="term" value="P:cell wall organization"/>
    <property type="evidence" value="ECO:0007669"/>
    <property type="project" value="UniProtKB-KW"/>
</dbReference>
<comment type="function">
    <text evidence="10 11">Involved in cell wall formation. Catalyzes the final step in the synthesis of UDP-N-acetylmuramoyl-pentapeptide, the precursor of murein.</text>
</comment>
<reference evidence="15" key="1">
    <citation type="journal article" date="2019" name="Microbiol. Resour. Announc.">
        <title>Complete Genome Sequence of Rubrobacter xylanophilus Strain AA3-22, Isolated from Arima Onsen in Japan.</title>
        <authorList>
            <person name="Tomariguchi N."/>
            <person name="Miyazaki K."/>
        </authorList>
    </citation>
    <scope>NUCLEOTIDE SEQUENCE [LARGE SCALE GENOMIC DNA]</scope>
    <source>
        <strain evidence="15">AA3-22</strain>
    </source>
</reference>
<dbReference type="InterPro" id="IPR005863">
    <property type="entry name" value="UDP-N-AcMur_synth"/>
</dbReference>
<keyword evidence="3 10" id="KW-0132">Cell division</keyword>
<evidence type="ECO:0000256" key="9">
    <source>
        <dbReference type="ARBA" id="ARBA00023316"/>
    </source>
</evidence>
<evidence type="ECO:0000259" key="12">
    <source>
        <dbReference type="Pfam" id="PF01225"/>
    </source>
</evidence>
<dbReference type="EC" id="6.3.2.10" evidence="10 11"/>
<dbReference type="NCBIfam" id="TIGR01143">
    <property type="entry name" value="murF"/>
    <property type="match status" value="1"/>
</dbReference>
<dbReference type="GO" id="GO:0009252">
    <property type="term" value="P:peptidoglycan biosynthetic process"/>
    <property type="evidence" value="ECO:0007669"/>
    <property type="project" value="UniProtKB-UniRule"/>
</dbReference>
<keyword evidence="6 10" id="KW-0133">Cell shape</keyword>
<comment type="pathway">
    <text evidence="10 11">Cell wall biogenesis; peptidoglycan biosynthesis.</text>
</comment>
<evidence type="ECO:0000259" key="13">
    <source>
        <dbReference type="Pfam" id="PF02875"/>
    </source>
</evidence>
<dbReference type="SUPFAM" id="SSF63418">
    <property type="entry name" value="MurE/MurF N-terminal domain"/>
    <property type="match status" value="1"/>
</dbReference>
<evidence type="ECO:0000256" key="3">
    <source>
        <dbReference type="ARBA" id="ARBA00022618"/>
    </source>
</evidence>
<keyword evidence="9 10" id="KW-0961">Cell wall biogenesis/degradation</keyword>
<evidence type="ECO:0000256" key="11">
    <source>
        <dbReference type="RuleBase" id="RU004136"/>
    </source>
</evidence>
<evidence type="ECO:0000259" key="14">
    <source>
        <dbReference type="Pfam" id="PF08245"/>
    </source>
</evidence>
<dbReference type="GO" id="GO:0051301">
    <property type="term" value="P:cell division"/>
    <property type="evidence" value="ECO:0007669"/>
    <property type="project" value="UniProtKB-KW"/>
</dbReference>
<dbReference type="Pfam" id="PF01225">
    <property type="entry name" value="Mur_ligase"/>
    <property type="match status" value="1"/>
</dbReference>
<comment type="subcellular location">
    <subcellularLocation>
        <location evidence="10 11">Cytoplasm</location>
    </subcellularLocation>
</comment>
<name>A0A510HI64_9ACTN</name>
<keyword evidence="2 10" id="KW-0436">Ligase</keyword>
<evidence type="ECO:0000256" key="2">
    <source>
        <dbReference type="ARBA" id="ARBA00022598"/>
    </source>
</evidence>
<evidence type="ECO:0000313" key="15">
    <source>
        <dbReference type="EMBL" id="BBL78955.1"/>
    </source>
</evidence>
<dbReference type="InterPro" id="IPR035911">
    <property type="entry name" value="MurE/MurF_N"/>
</dbReference>
<dbReference type="SUPFAM" id="SSF53623">
    <property type="entry name" value="MurD-like peptide ligases, catalytic domain"/>
    <property type="match status" value="1"/>
</dbReference>
<dbReference type="InterPro" id="IPR036615">
    <property type="entry name" value="Mur_ligase_C_dom_sf"/>
</dbReference>
<feature type="binding site" evidence="10">
    <location>
        <begin position="107"/>
        <end position="113"/>
    </location>
    <ligand>
        <name>ATP</name>
        <dbReference type="ChEBI" id="CHEBI:30616"/>
    </ligand>
</feature>
<evidence type="ECO:0000256" key="1">
    <source>
        <dbReference type="ARBA" id="ARBA00022490"/>
    </source>
</evidence>
<dbReference type="PANTHER" id="PTHR43024">
    <property type="entry name" value="UDP-N-ACETYLMURAMOYL-TRIPEPTIDE--D-ALANYL-D-ALANINE LIGASE"/>
    <property type="match status" value="1"/>
</dbReference>
<dbReference type="HAMAP" id="MF_02019">
    <property type="entry name" value="MurF"/>
    <property type="match status" value="1"/>
</dbReference>
<dbReference type="InterPro" id="IPR004101">
    <property type="entry name" value="Mur_ligase_C"/>
</dbReference>
<comment type="similarity">
    <text evidence="10">Belongs to the MurCDEF family. MurF subfamily.</text>
</comment>
<dbReference type="GO" id="GO:0005737">
    <property type="term" value="C:cytoplasm"/>
    <property type="evidence" value="ECO:0007669"/>
    <property type="project" value="UniProtKB-SubCell"/>
</dbReference>
<dbReference type="Pfam" id="PF02875">
    <property type="entry name" value="Mur_ligase_C"/>
    <property type="match status" value="1"/>
</dbReference>
<proteinExistence type="inferred from homology"/>
<protein>
    <recommendedName>
        <fullName evidence="10 11">UDP-N-acetylmuramoyl-tripeptide--D-alanyl-D-alanine ligase</fullName>
        <ecNumber evidence="10 11">6.3.2.10</ecNumber>
    </recommendedName>
    <alternativeName>
        <fullName evidence="10">D-alanyl-D-alanine-adding enzyme</fullName>
    </alternativeName>
</protein>
<dbReference type="GO" id="GO:0008360">
    <property type="term" value="P:regulation of cell shape"/>
    <property type="evidence" value="ECO:0007669"/>
    <property type="project" value="UniProtKB-KW"/>
</dbReference>
<dbReference type="InterPro" id="IPR013221">
    <property type="entry name" value="Mur_ligase_cen"/>
</dbReference>
<sequence length="454" mass="47679">MKPVALSEVARAIGARMCGAKGGEQVRGAAVDSRVVRGGELFFALRGRLDGADFASDACARGAVAAVADRPLEVPTLVVDDPLWALQELARWSLRRETSATVVGITGTVGKTTTKDALATILRSGGRKITATEGNLNNEIGLPLTVLNAAPDTEVLVLEMGATHPGDIAFLCGIARPRVGILTAISPVHLDSFGSLEKLAETKGELARSLPEDGAFVSPVGVPEAAVGGGRSFGLHITFGEDEADLWASGVAETEEGLRFTVHAGGESAEVHAPVHGTHLVRPLLAATGGALALGMSLEDCARGLSRLRRTGLRGDLLRLRDDILLYDDSYNASPAAMAAVLRYGARRASSSGRRLVAVLGGMFELGPGAREYHREAGRLAGEVGVDLLVCVGEEARWYAEAFPGEKILCESAEEAAERLPQLLRPGDYVLVKGSRGVRLDTLTARLKESLSVV</sequence>
<dbReference type="GO" id="GO:0047480">
    <property type="term" value="F:UDP-N-acetylmuramoyl-tripeptide-D-alanyl-D-alanine ligase activity"/>
    <property type="evidence" value="ECO:0007669"/>
    <property type="project" value="UniProtKB-UniRule"/>
</dbReference>
<feature type="domain" description="Mur ligase N-terminal catalytic" evidence="12">
    <location>
        <begin position="28"/>
        <end position="74"/>
    </location>
</feature>
<dbReference type="Gene3D" id="3.40.1390.10">
    <property type="entry name" value="MurE/MurF, N-terminal domain"/>
    <property type="match status" value="1"/>
</dbReference>
<keyword evidence="16" id="KW-1185">Reference proteome</keyword>
<evidence type="ECO:0000256" key="10">
    <source>
        <dbReference type="HAMAP-Rule" id="MF_02019"/>
    </source>
</evidence>
<dbReference type="GO" id="GO:0008766">
    <property type="term" value="F:UDP-N-acetylmuramoylalanyl-D-glutamyl-2,6-diaminopimelate-D-alanyl-D-alanine ligase activity"/>
    <property type="evidence" value="ECO:0007669"/>
    <property type="project" value="RHEA"/>
</dbReference>
<accession>A0A510HI64</accession>
<dbReference type="InterPro" id="IPR051046">
    <property type="entry name" value="MurCDEF_CellWall_CoF430Synth"/>
</dbReference>
<dbReference type="Gene3D" id="3.40.1190.10">
    <property type="entry name" value="Mur-like, catalytic domain"/>
    <property type="match status" value="1"/>
</dbReference>
<dbReference type="RefSeq" id="WP_143527043.1">
    <property type="nucleotide sequence ID" value="NZ_AP019791.1"/>
</dbReference>
<keyword evidence="5 10" id="KW-0067">ATP-binding</keyword>
<organism evidence="15 16">
    <name type="scientific">Rubrobacter xylanophilus</name>
    <dbReference type="NCBI Taxonomy" id="49319"/>
    <lineage>
        <taxon>Bacteria</taxon>
        <taxon>Bacillati</taxon>
        <taxon>Actinomycetota</taxon>
        <taxon>Rubrobacteria</taxon>
        <taxon>Rubrobacterales</taxon>
        <taxon>Rubrobacteraceae</taxon>
        <taxon>Rubrobacter</taxon>
    </lineage>
</organism>
<evidence type="ECO:0000256" key="4">
    <source>
        <dbReference type="ARBA" id="ARBA00022741"/>
    </source>
</evidence>
<dbReference type="AlphaFoldDB" id="A0A510HI64"/>
<evidence type="ECO:0000256" key="5">
    <source>
        <dbReference type="ARBA" id="ARBA00022840"/>
    </source>
</evidence>
<keyword evidence="4 10" id="KW-0547">Nucleotide-binding</keyword>
<keyword evidence="1 10" id="KW-0963">Cytoplasm</keyword>
<dbReference type="OrthoDB" id="9800958at2"/>
<dbReference type="InterPro" id="IPR000713">
    <property type="entry name" value="Mur_ligase_N"/>
</dbReference>
<feature type="domain" description="Mur ligase central" evidence="14">
    <location>
        <begin position="105"/>
        <end position="288"/>
    </location>
</feature>
<dbReference type="PANTHER" id="PTHR43024:SF1">
    <property type="entry name" value="UDP-N-ACETYLMURAMOYL-TRIPEPTIDE--D-ALANYL-D-ALANINE LIGASE"/>
    <property type="match status" value="1"/>
</dbReference>
<evidence type="ECO:0000256" key="6">
    <source>
        <dbReference type="ARBA" id="ARBA00022960"/>
    </source>
</evidence>
<dbReference type="GO" id="GO:0005524">
    <property type="term" value="F:ATP binding"/>
    <property type="evidence" value="ECO:0007669"/>
    <property type="project" value="UniProtKB-UniRule"/>
</dbReference>
<dbReference type="Pfam" id="PF08245">
    <property type="entry name" value="Mur_ligase_M"/>
    <property type="match status" value="1"/>
</dbReference>
<evidence type="ECO:0000256" key="8">
    <source>
        <dbReference type="ARBA" id="ARBA00023306"/>
    </source>
</evidence>
<feature type="domain" description="Mur ligase C-terminal" evidence="13">
    <location>
        <begin position="318"/>
        <end position="436"/>
    </location>
</feature>
<keyword evidence="8 10" id="KW-0131">Cell cycle</keyword>
<evidence type="ECO:0000256" key="7">
    <source>
        <dbReference type="ARBA" id="ARBA00022984"/>
    </source>
</evidence>
<comment type="catalytic activity">
    <reaction evidence="10 11">
        <text>D-alanyl-D-alanine + UDP-N-acetyl-alpha-D-muramoyl-L-alanyl-gamma-D-glutamyl-meso-2,6-diaminopimelate + ATP = UDP-N-acetyl-alpha-D-muramoyl-L-alanyl-gamma-D-glutamyl-meso-2,6-diaminopimeloyl-D-alanyl-D-alanine + ADP + phosphate + H(+)</text>
        <dbReference type="Rhea" id="RHEA:28374"/>
        <dbReference type="ChEBI" id="CHEBI:15378"/>
        <dbReference type="ChEBI" id="CHEBI:30616"/>
        <dbReference type="ChEBI" id="CHEBI:43474"/>
        <dbReference type="ChEBI" id="CHEBI:57822"/>
        <dbReference type="ChEBI" id="CHEBI:61386"/>
        <dbReference type="ChEBI" id="CHEBI:83905"/>
        <dbReference type="ChEBI" id="CHEBI:456216"/>
        <dbReference type="EC" id="6.3.2.10"/>
    </reaction>
</comment>
<dbReference type="UniPathway" id="UPA00219"/>